<name>A0A9D1XA55_9BACT</name>
<protein>
    <recommendedName>
        <fullName evidence="3">SGNH hydrolase-type esterase domain-containing protein</fullName>
    </recommendedName>
</protein>
<reference evidence="1" key="1">
    <citation type="journal article" date="2021" name="PeerJ">
        <title>Extensive microbial diversity within the chicken gut microbiome revealed by metagenomics and culture.</title>
        <authorList>
            <person name="Gilroy R."/>
            <person name="Ravi A."/>
            <person name="Getino M."/>
            <person name="Pursley I."/>
            <person name="Horton D.L."/>
            <person name="Alikhan N.F."/>
            <person name="Baker D."/>
            <person name="Gharbi K."/>
            <person name="Hall N."/>
            <person name="Watson M."/>
            <person name="Adriaenssens E.M."/>
            <person name="Foster-Nyarko E."/>
            <person name="Jarju S."/>
            <person name="Secka A."/>
            <person name="Antonio M."/>
            <person name="Oren A."/>
            <person name="Chaudhuri R.R."/>
            <person name="La Ragione R."/>
            <person name="Hildebrand F."/>
            <person name="Pallen M.J."/>
        </authorList>
    </citation>
    <scope>NUCLEOTIDE SEQUENCE</scope>
    <source>
        <strain evidence="1">ChiGjej6B6-14162</strain>
    </source>
</reference>
<dbReference type="InterPro" id="IPR036514">
    <property type="entry name" value="SGNH_hydro_sf"/>
</dbReference>
<reference evidence="1" key="2">
    <citation type="submission" date="2021-04" db="EMBL/GenBank/DDBJ databases">
        <authorList>
            <person name="Gilroy R."/>
        </authorList>
    </citation>
    <scope>NUCLEOTIDE SEQUENCE</scope>
    <source>
        <strain evidence="1">ChiGjej6B6-14162</strain>
    </source>
</reference>
<dbReference type="EMBL" id="DXEL01000074">
    <property type="protein sequence ID" value="HIX75514.1"/>
    <property type="molecule type" value="Genomic_DNA"/>
</dbReference>
<sequence length="482" mass="53943">MGDKSGLGRLVALLFLTMLFCAGMYFLPASVLGYKIKRVDLLSDFKVEEKALSLDSLRLMLEEPDTIQVDSALIRDSLQRVAGIDSAMLALRDSLYQTLYAAREADSLGKRVEDYSLGHIGLRHFFSAIKQGETLGRPVRVAFLGDSFIEGDILVADLRAALQQVFGGEGVGFVPVNSVAAKFRPTVKQEGEGWQTISMLDSAQNIFTPSGMLFLPEGERPEIRIDAQDTYTKQPLPDALKLLYARNGHARICRVMDTQADTSFFELPPSDRITEYRLNGSFQKMTLGFSEVEGLEMLGTVMESESGIIVDNYSLRGNSGMVLDRLDSARCRQLNEVRPYDLVIMQYGLNVVNDTIMNYGWYGSRMRKVVHHVKACFPEADLLMVGVSDRSRMVNGQFETIPAVLSLLYTQRQVARQTGIVFWNLFGAMGGVNSMTRYVEKNWAGKDYTHLGFRGGKEIAKALFDALLLEKEFYDEVDKQLE</sequence>
<dbReference type="Gene3D" id="2.60.120.1360">
    <property type="match status" value="1"/>
</dbReference>
<dbReference type="SUPFAM" id="SSF52266">
    <property type="entry name" value="SGNH hydrolase"/>
    <property type="match status" value="1"/>
</dbReference>
<gene>
    <name evidence="1" type="ORF">H9977_10850</name>
</gene>
<dbReference type="Proteomes" id="UP000886740">
    <property type="component" value="Unassembled WGS sequence"/>
</dbReference>
<evidence type="ECO:0000313" key="2">
    <source>
        <dbReference type="Proteomes" id="UP000886740"/>
    </source>
</evidence>
<dbReference type="Gene3D" id="3.40.50.1110">
    <property type="entry name" value="SGNH hydrolase"/>
    <property type="match status" value="1"/>
</dbReference>
<evidence type="ECO:0008006" key="3">
    <source>
        <dbReference type="Google" id="ProtNLM"/>
    </source>
</evidence>
<evidence type="ECO:0000313" key="1">
    <source>
        <dbReference type="EMBL" id="HIX75514.1"/>
    </source>
</evidence>
<accession>A0A9D1XA55</accession>
<dbReference type="GO" id="GO:0016788">
    <property type="term" value="F:hydrolase activity, acting on ester bonds"/>
    <property type="evidence" value="ECO:0007669"/>
    <property type="project" value="UniProtKB-ARBA"/>
</dbReference>
<organism evidence="1 2">
    <name type="scientific">Candidatus Parabacteroides intestinipullorum</name>
    <dbReference type="NCBI Taxonomy" id="2838723"/>
    <lineage>
        <taxon>Bacteria</taxon>
        <taxon>Pseudomonadati</taxon>
        <taxon>Bacteroidota</taxon>
        <taxon>Bacteroidia</taxon>
        <taxon>Bacteroidales</taxon>
        <taxon>Tannerellaceae</taxon>
        <taxon>Parabacteroides</taxon>
    </lineage>
</organism>
<proteinExistence type="predicted"/>
<comment type="caution">
    <text evidence="1">The sequence shown here is derived from an EMBL/GenBank/DDBJ whole genome shotgun (WGS) entry which is preliminary data.</text>
</comment>
<dbReference type="AlphaFoldDB" id="A0A9D1XA55"/>